<dbReference type="SUPFAM" id="SSF53448">
    <property type="entry name" value="Nucleotide-diphospho-sugar transferases"/>
    <property type="match status" value="1"/>
</dbReference>
<keyword evidence="5" id="KW-0472">Membrane</keyword>
<evidence type="ECO:0000256" key="5">
    <source>
        <dbReference type="SAM" id="Phobius"/>
    </source>
</evidence>
<dbReference type="AlphaFoldDB" id="A0A9D2M364"/>
<accession>A0A9D2M364</accession>
<protein>
    <submittedName>
        <fullName evidence="7">Glycosyltransferase family 2 protein</fullName>
    </submittedName>
</protein>
<dbReference type="InterPro" id="IPR029044">
    <property type="entry name" value="Nucleotide-diphossugar_trans"/>
</dbReference>
<keyword evidence="3" id="KW-0328">Glycosyltransferase</keyword>
<dbReference type="PANTHER" id="PTHR43179">
    <property type="entry name" value="RHAMNOSYLTRANSFERASE WBBL"/>
    <property type="match status" value="1"/>
</dbReference>
<evidence type="ECO:0000256" key="3">
    <source>
        <dbReference type="ARBA" id="ARBA00022676"/>
    </source>
</evidence>
<dbReference type="GO" id="GO:0016757">
    <property type="term" value="F:glycosyltransferase activity"/>
    <property type="evidence" value="ECO:0007669"/>
    <property type="project" value="UniProtKB-KW"/>
</dbReference>
<evidence type="ECO:0000256" key="1">
    <source>
        <dbReference type="ARBA" id="ARBA00004776"/>
    </source>
</evidence>
<dbReference type="Proteomes" id="UP000824209">
    <property type="component" value="Unassembled WGS sequence"/>
</dbReference>
<comment type="similarity">
    <text evidence="2">Belongs to the glycosyltransferase 2 family.</text>
</comment>
<dbReference type="InterPro" id="IPR001173">
    <property type="entry name" value="Glyco_trans_2-like"/>
</dbReference>
<proteinExistence type="inferred from homology"/>
<keyword evidence="4" id="KW-0808">Transferase</keyword>
<evidence type="ECO:0000259" key="6">
    <source>
        <dbReference type="Pfam" id="PF00535"/>
    </source>
</evidence>
<feature type="domain" description="Glycosyltransferase 2-like" evidence="6">
    <location>
        <begin position="4"/>
        <end position="177"/>
    </location>
</feature>
<keyword evidence="5" id="KW-0812">Transmembrane</keyword>
<dbReference type="CDD" id="cd04186">
    <property type="entry name" value="GT_2_like_c"/>
    <property type="match status" value="1"/>
</dbReference>
<name>A0A9D2M364_9FIRM</name>
<evidence type="ECO:0000313" key="8">
    <source>
        <dbReference type="Proteomes" id="UP000824209"/>
    </source>
</evidence>
<dbReference type="EMBL" id="DWYA01000086">
    <property type="protein sequence ID" value="HJB40620.1"/>
    <property type="molecule type" value="Genomic_DNA"/>
</dbReference>
<evidence type="ECO:0000256" key="4">
    <source>
        <dbReference type="ARBA" id="ARBA00022679"/>
    </source>
</evidence>
<dbReference type="PANTHER" id="PTHR43179:SF12">
    <property type="entry name" value="GALACTOFURANOSYLTRANSFERASE GLFT2"/>
    <property type="match status" value="1"/>
</dbReference>
<evidence type="ECO:0000313" key="7">
    <source>
        <dbReference type="EMBL" id="HJB40620.1"/>
    </source>
</evidence>
<evidence type="ECO:0000256" key="2">
    <source>
        <dbReference type="ARBA" id="ARBA00006739"/>
    </source>
</evidence>
<comment type="pathway">
    <text evidence="1">Cell wall biogenesis; cell wall polysaccharide biosynthesis.</text>
</comment>
<reference evidence="7" key="2">
    <citation type="submission" date="2021-04" db="EMBL/GenBank/DDBJ databases">
        <authorList>
            <person name="Gilroy R."/>
        </authorList>
    </citation>
    <scope>NUCLEOTIDE SEQUENCE</scope>
    <source>
        <strain evidence="7">ChiBcec8-14828</strain>
    </source>
</reference>
<organism evidence="7 8">
    <name type="scientific">Candidatus Ruthenibacterium avium</name>
    <dbReference type="NCBI Taxonomy" id="2838751"/>
    <lineage>
        <taxon>Bacteria</taxon>
        <taxon>Bacillati</taxon>
        <taxon>Bacillota</taxon>
        <taxon>Clostridia</taxon>
        <taxon>Eubacteriales</taxon>
        <taxon>Oscillospiraceae</taxon>
        <taxon>Ruthenibacterium</taxon>
    </lineage>
</organism>
<dbReference type="Pfam" id="PF00535">
    <property type="entry name" value="Glycos_transf_2"/>
    <property type="match status" value="1"/>
</dbReference>
<comment type="caution">
    <text evidence="7">The sequence shown here is derived from an EMBL/GenBank/DDBJ whole genome shotgun (WGS) entry which is preliminary data.</text>
</comment>
<reference evidence="7" key="1">
    <citation type="journal article" date="2021" name="PeerJ">
        <title>Extensive microbial diversity within the chicken gut microbiome revealed by metagenomics and culture.</title>
        <authorList>
            <person name="Gilroy R."/>
            <person name="Ravi A."/>
            <person name="Getino M."/>
            <person name="Pursley I."/>
            <person name="Horton D.L."/>
            <person name="Alikhan N.F."/>
            <person name="Baker D."/>
            <person name="Gharbi K."/>
            <person name="Hall N."/>
            <person name="Watson M."/>
            <person name="Adriaenssens E.M."/>
            <person name="Foster-Nyarko E."/>
            <person name="Jarju S."/>
            <person name="Secka A."/>
            <person name="Antonio M."/>
            <person name="Oren A."/>
            <person name="Chaudhuri R.R."/>
            <person name="La Ragione R."/>
            <person name="Hildebrand F."/>
            <person name="Pallen M.J."/>
        </authorList>
    </citation>
    <scope>NUCLEOTIDE SEQUENCE</scope>
    <source>
        <strain evidence="7">ChiBcec8-14828</strain>
    </source>
</reference>
<keyword evidence="5" id="KW-1133">Transmembrane helix</keyword>
<dbReference type="Gene3D" id="3.90.550.10">
    <property type="entry name" value="Spore Coat Polysaccharide Biosynthesis Protein SpsA, Chain A"/>
    <property type="match status" value="1"/>
</dbReference>
<sequence length="333" mass="38462">MKATIVIPNLNGAGWLRDSIESIWAQTEQDFELIVVDNASTDESLAIARSYVGRERYTLIENDHNTGFSAAVNQGIRAAKGEYVVMFNNDAFAEPDWLAELIAAAEQDERIFAVQSLMIRHFERDIADDAGDYVTLFGWACKRGDGFPWRRYQKPQRIFSACGGASLYRKKILDEIGWFDELFFAYFEDVDLSWRANSLGYKNWYCPSAKCYHICGATTGAVRYNDFKSVQSGRNSILLPYKNMPLLMLLINLPFLVFGYLLKIVMFGLKGFWTPYWKGAKEALTALPKVQKPKFRWKNLPNYLLIEGWLFVDCFRYADYRIRRALISRKKKK</sequence>
<feature type="transmembrane region" description="Helical" evidence="5">
    <location>
        <begin position="246"/>
        <end position="269"/>
    </location>
</feature>
<gene>
    <name evidence="7" type="ORF">H9943_09525</name>
</gene>